<dbReference type="InterPro" id="IPR001962">
    <property type="entry name" value="Asn_synthase"/>
</dbReference>
<organism evidence="7 8">
    <name type="scientific">Bacteroides cellulosilyticus</name>
    <dbReference type="NCBI Taxonomy" id="246787"/>
    <lineage>
        <taxon>Bacteria</taxon>
        <taxon>Pseudomonadati</taxon>
        <taxon>Bacteroidota</taxon>
        <taxon>Bacteroidia</taxon>
        <taxon>Bacteroidales</taxon>
        <taxon>Bacteroidaceae</taxon>
        <taxon>Bacteroides</taxon>
    </lineage>
</organism>
<dbReference type="Gene3D" id="3.60.20.10">
    <property type="entry name" value="Glutamine Phosphoribosylpyrophosphate, subunit 1, domain 1"/>
    <property type="match status" value="1"/>
</dbReference>
<dbReference type="PANTHER" id="PTHR43284:SF1">
    <property type="entry name" value="ASPARAGINE SYNTHETASE"/>
    <property type="match status" value="1"/>
</dbReference>
<dbReference type="Pfam" id="PF00733">
    <property type="entry name" value="Asn_synthase"/>
    <property type="match status" value="1"/>
</dbReference>
<name>A0A642PT99_9BACE</name>
<comment type="pathway">
    <text evidence="1">Amino-acid biosynthesis; L-asparagine biosynthesis; L-asparagine from L-aspartate (L-Gln route): step 1/1.</text>
</comment>
<feature type="domain" description="Asparagine synthetase" evidence="6">
    <location>
        <begin position="193"/>
        <end position="578"/>
    </location>
</feature>
<dbReference type="InterPro" id="IPR014729">
    <property type="entry name" value="Rossmann-like_a/b/a_fold"/>
</dbReference>
<evidence type="ECO:0000313" key="7">
    <source>
        <dbReference type="EMBL" id="KAA5414245.1"/>
    </source>
</evidence>
<dbReference type="PANTHER" id="PTHR43284">
    <property type="entry name" value="ASPARAGINE SYNTHETASE (GLUTAMINE-HYDROLYZING)"/>
    <property type="match status" value="1"/>
</dbReference>
<dbReference type="EMBL" id="VVYV01000043">
    <property type="protein sequence ID" value="KAA5414245.1"/>
    <property type="molecule type" value="Genomic_DNA"/>
</dbReference>
<gene>
    <name evidence="7" type="ORF">F2Y81_20915</name>
</gene>
<evidence type="ECO:0000256" key="2">
    <source>
        <dbReference type="ARBA" id="ARBA00005752"/>
    </source>
</evidence>
<dbReference type="InterPro" id="IPR006426">
    <property type="entry name" value="Asn_synth_AEB"/>
</dbReference>
<dbReference type="GO" id="GO:0004066">
    <property type="term" value="F:asparagine synthase (glutamine-hydrolyzing) activity"/>
    <property type="evidence" value="ECO:0007669"/>
    <property type="project" value="UniProtKB-EC"/>
</dbReference>
<dbReference type="Gene3D" id="3.40.50.620">
    <property type="entry name" value="HUPs"/>
    <property type="match status" value="1"/>
</dbReference>
<dbReference type="InterPro" id="IPR029055">
    <property type="entry name" value="Ntn_hydrolases_N"/>
</dbReference>
<dbReference type="InterPro" id="IPR051786">
    <property type="entry name" value="ASN_synthetase/amidase"/>
</dbReference>
<comment type="catalytic activity">
    <reaction evidence="4">
        <text>L-aspartate + L-glutamine + ATP + H2O = L-asparagine + L-glutamate + AMP + diphosphate + H(+)</text>
        <dbReference type="Rhea" id="RHEA:12228"/>
        <dbReference type="ChEBI" id="CHEBI:15377"/>
        <dbReference type="ChEBI" id="CHEBI:15378"/>
        <dbReference type="ChEBI" id="CHEBI:29985"/>
        <dbReference type="ChEBI" id="CHEBI:29991"/>
        <dbReference type="ChEBI" id="CHEBI:30616"/>
        <dbReference type="ChEBI" id="CHEBI:33019"/>
        <dbReference type="ChEBI" id="CHEBI:58048"/>
        <dbReference type="ChEBI" id="CHEBI:58359"/>
        <dbReference type="ChEBI" id="CHEBI:456215"/>
        <dbReference type="EC" id="6.3.5.4"/>
    </reaction>
</comment>
<comment type="caution">
    <text evidence="7">The sequence shown here is derived from an EMBL/GenBank/DDBJ whole genome shotgun (WGS) entry which is preliminary data.</text>
</comment>
<evidence type="ECO:0000313" key="8">
    <source>
        <dbReference type="Proteomes" id="UP000448877"/>
    </source>
</evidence>
<feature type="site" description="Important for beta-aspartyl-AMP intermediate formation" evidence="5">
    <location>
        <position position="313"/>
    </location>
</feature>
<comment type="similarity">
    <text evidence="2">Belongs to the asparagine synthetase family.</text>
</comment>
<dbReference type="CDD" id="cd01991">
    <property type="entry name" value="Asn_synthase_B_C"/>
    <property type="match status" value="1"/>
</dbReference>
<evidence type="ECO:0000259" key="6">
    <source>
        <dbReference type="Pfam" id="PF00733"/>
    </source>
</evidence>
<dbReference type="EC" id="6.3.5.4" evidence="3"/>
<dbReference type="PIRSF" id="PIRSF001589">
    <property type="entry name" value="Asn_synthetase_glu-h"/>
    <property type="match status" value="1"/>
</dbReference>
<sequence length="590" mass="67671">MIYGKLSLEDWRNISVEGEVPESSFENHNLRLFFYGTLYNRDVLQANFDDTNAKLVASIYLQNGESGFSHLDGSFTIVFYSKEQCGIVRDHHGTHFPVYYAKSGEFATSLTFFSEHFGIPCQLDKSSLSCFLQSGLMRKSHSAFHDIFRLEAGQIAITNNKHISCISPFLYEINPGLEKRSDVELYSQQYGELHVKAIRRRIGDSQRVGILLSGGYDSGANLAALRSIYDGEINSYSVGFKGDNWTELPLARIMSKAFGTRHHEYEIDGTEINALPKIVDYLGEPFVEGGLMVNYCAMRMIGEDKPEVILGGDGSDQYFGTSGREVALHYLAARTGMRPIMKGVYGLLDRDAFDKDGKLFRIHFHLDKILNILDGDRFGFPNFRMRELLKYPKDFQLTSRIKPDIGSFERLYAQHGLFSDIETVINHVILYKASRMAQMFGNNLTFPYMDLTLYHFLQELPVQLKCKGESVLDIARGRGTAKYLLKHHYKSLLPEAITSKKKQGGFAPMPLFFRDSVQRARLKEFILSSAIVDEFLNKDAVERFLTKYDREALQEGSWFWYRQNCALQYFNMLTLAVWWEQFVEQKKVKF</sequence>
<evidence type="ECO:0000256" key="4">
    <source>
        <dbReference type="ARBA" id="ARBA00048741"/>
    </source>
</evidence>
<dbReference type="GO" id="GO:0006529">
    <property type="term" value="P:asparagine biosynthetic process"/>
    <property type="evidence" value="ECO:0007669"/>
    <property type="project" value="InterPro"/>
</dbReference>
<dbReference type="RefSeq" id="WP_149920425.1">
    <property type="nucleotide sequence ID" value="NZ_VVYV01000043.1"/>
</dbReference>
<protein>
    <recommendedName>
        <fullName evidence="3">asparagine synthase (glutamine-hydrolyzing)</fullName>
        <ecNumber evidence="3">6.3.5.4</ecNumber>
    </recommendedName>
</protein>
<dbReference type="AlphaFoldDB" id="A0A642PT99"/>
<reference evidence="7 8" key="1">
    <citation type="journal article" date="2019" name="Nat. Med.">
        <title>A library of human gut bacterial isolates paired with longitudinal multiomics data enables mechanistic microbiome research.</title>
        <authorList>
            <person name="Poyet M."/>
            <person name="Groussin M."/>
            <person name="Gibbons S.M."/>
            <person name="Avila-Pacheco J."/>
            <person name="Jiang X."/>
            <person name="Kearney S.M."/>
            <person name="Perrotta A.R."/>
            <person name="Berdy B."/>
            <person name="Zhao S."/>
            <person name="Lieberman T.D."/>
            <person name="Swanson P.K."/>
            <person name="Smith M."/>
            <person name="Roesemann S."/>
            <person name="Alexander J.E."/>
            <person name="Rich S.A."/>
            <person name="Livny J."/>
            <person name="Vlamakis H."/>
            <person name="Clish C."/>
            <person name="Bullock K."/>
            <person name="Deik A."/>
            <person name="Scott J."/>
            <person name="Pierce K.A."/>
            <person name="Xavier R.J."/>
            <person name="Alm E.J."/>
        </authorList>
    </citation>
    <scope>NUCLEOTIDE SEQUENCE [LARGE SCALE GENOMIC DNA]</scope>
    <source>
        <strain evidence="7 8">BIOML-A6</strain>
    </source>
</reference>
<evidence type="ECO:0000256" key="3">
    <source>
        <dbReference type="ARBA" id="ARBA00012737"/>
    </source>
</evidence>
<evidence type="ECO:0000256" key="1">
    <source>
        <dbReference type="ARBA" id="ARBA00005187"/>
    </source>
</evidence>
<dbReference type="Proteomes" id="UP000448877">
    <property type="component" value="Unassembled WGS sequence"/>
</dbReference>
<dbReference type="SUPFAM" id="SSF56235">
    <property type="entry name" value="N-terminal nucleophile aminohydrolases (Ntn hydrolases)"/>
    <property type="match status" value="1"/>
</dbReference>
<evidence type="ECO:0000256" key="5">
    <source>
        <dbReference type="PIRSR" id="PIRSR001589-3"/>
    </source>
</evidence>
<dbReference type="SUPFAM" id="SSF52402">
    <property type="entry name" value="Adenine nucleotide alpha hydrolases-like"/>
    <property type="match status" value="1"/>
</dbReference>
<proteinExistence type="inferred from homology"/>
<accession>A0A642PT99</accession>